<dbReference type="AlphaFoldDB" id="A0A2P6QL10"/>
<accession>A0A2P6QL10</accession>
<keyword evidence="7" id="KW-1185">Reference proteome</keyword>
<dbReference type="InterPro" id="IPR001245">
    <property type="entry name" value="Ser-Thr/Tyr_kinase_cat_dom"/>
</dbReference>
<dbReference type="GO" id="GO:0005524">
    <property type="term" value="F:ATP binding"/>
    <property type="evidence" value="ECO:0007669"/>
    <property type="project" value="UniProtKB-KW"/>
</dbReference>
<dbReference type="PROSITE" id="PS50011">
    <property type="entry name" value="PROTEIN_KINASE_DOM"/>
    <property type="match status" value="1"/>
</dbReference>
<dbReference type="OMA" id="HEDNREV"/>
<evidence type="ECO:0000313" key="7">
    <source>
        <dbReference type="Proteomes" id="UP000238479"/>
    </source>
</evidence>
<reference evidence="6 7" key="1">
    <citation type="journal article" date="2018" name="Nat. Genet.">
        <title>The Rosa genome provides new insights in the design of modern roses.</title>
        <authorList>
            <person name="Bendahmane M."/>
        </authorList>
    </citation>
    <scope>NUCLEOTIDE SEQUENCE [LARGE SCALE GENOMIC DNA]</scope>
    <source>
        <strain evidence="7">cv. Old Blush</strain>
    </source>
</reference>
<comment type="caution">
    <text evidence="6">The sequence shown here is derived from an EMBL/GenBank/DDBJ whole genome shotgun (WGS) entry which is preliminary data.</text>
</comment>
<evidence type="ECO:0000256" key="1">
    <source>
        <dbReference type="ARBA" id="ARBA00022679"/>
    </source>
</evidence>
<dbReference type="EMBL" id="PDCK01000043">
    <property type="protein sequence ID" value="PRQ34863.1"/>
    <property type="molecule type" value="Genomic_DNA"/>
</dbReference>
<evidence type="ECO:0000256" key="2">
    <source>
        <dbReference type="ARBA" id="ARBA00022741"/>
    </source>
</evidence>
<dbReference type="SUPFAM" id="SSF56112">
    <property type="entry name" value="Protein kinase-like (PK-like)"/>
    <property type="match status" value="1"/>
</dbReference>
<protein>
    <recommendedName>
        <fullName evidence="5">Protein kinase domain-containing protein</fullName>
    </recommendedName>
</protein>
<dbReference type="GO" id="GO:0004672">
    <property type="term" value="F:protein kinase activity"/>
    <property type="evidence" value="ECO:0007669"/>
    <property type="project" value="InterPro"/>
</dbReference>
<keyword evidence="2" id="KW-0547">Nucleotide-binding</keyword>
<dbReference type="PANTHER" id="PTHR47973">
    <property type="entry name" value="CYSTEINE-RICH RECEPTOR-LIKE PROTEIN KINASE 3"/>
    <property type="match status" value="1"/>
</dbReference>
<dbReference type="Proteomes" id="UP000238479">
    <property type="component" value="Chromosome 5"/>
</dbReference>
<feature type="domain" description="Protein kinase" evidence="5">
    <location>
        <begin position="1"/>
        <end position="141"/>
    </location>
</feature>
<dbReference type="InterPro" id="IPR052059">
    <property type="entry name" value="CR_Ser/Thr_kinase"/>
</dbReference>
<keyword evidence="3" id="KW-0418">Kinase</keyword>
<dbReference type="InterPro" id="IPR000719">
    <property type="entry name" value="Prot_kinase_dom"/>
</dbReference>
<dbReference type="Gene3D" id="1.10.510.10">
    <property type="entry name" value="Transferase(Phosphotransferase) domain 1"/>
    <property type="match status" value="1"/>
</dbReference>
<sequence length="214" mass="23173">MSGCVSPHLPLSGSASAHMSTRVAGTFGYLAPEYAMRGHLTEKTDVFAYGVVILEIVSGRPNSDPSLESDMVYLLELAWNLHENEREVDLVDSRLSEFNEEEARRIINIGLLCTQSSPMLRPPMSRVIGMLAGDIEVTPAISKPGYLTDWRFDDVTSQTKYGSTGTSLGTDMSTRGTDFSFYHSSASTSVMGDAGQLPSNATLPILNNTNGDGR</sequence>
<keyword evidence="1 6" id="KW-0808">Transferase</keyword>
<dbReference type="Gramene" id="PRQ34863">
    <property type="protein sequence ID" value="PRQ34863"/>
    <property type="gene ID" value="RchiOBHm_Chr5g0073751"/>
</dbReference>
<evidence type="ECO:0000256" key="4">
    <source>
        <dbReference type="ARBA" id="ARBA00022840"/>
    </source>
</evidence>
<evidence type="ECO:0000259" key="5">
    <source>
        <dbReference type="PROSITE" id="PS50011"/>
    </source>
</evidence>
<keyword evidence="4" id="KW-0067">ATP-binding</keyword>
<dbReference type="InterPro" id="IPR011009">
    <property type="entry name" value="Kinase-like_dom_sf"/>
</dbReference>
<organism evidence="6 7">
    <name type="scientific">Rosa chinensis</name>
    <name type="common">China rose</name>
    <dbReference type="NCBI Taxonomy" id="74649"/>
    <lineage>
        <taxon>Eukaryota</taxon>
        <taxon>Viridiplantae</taxon>
        <taxon>Streptophyta</taxon>
        <taxon>Embryophyta</taxon>
        <taxon>Tracheophyta</taxon>
        <taxon>Spermatophyta</taxon>
        <taxon>Magnoliopsida</taxon>
        <taxon>eudicotyledons</taxon>
        <taxon>Gunneridae</taxon>
        <taxon>Pentapetalae</taxon>
        <taxon>rosids</taxon>
        <taxon>fabids</taxon>
        <taxon>Rosales</taxon>
        <taxon>Rosaceae</taxon>
        <taxon>Rosoideae</taxon>
        <taxon>Rosoideae incertae sedis</taxon>
        <taxon>Rosa</taxon>
    </lineage>
</organism>
<dbReference type="Pfam" id="PF07714">
    <property type="entry name" value="PK_Tyr_Ser-Thr"/>
    <property type="match status" value="1"/>
</dbReference>
<evidence type="ECO:0000256" key="3">
    <source>
        <dbReference type="ARBA" id="ARBA00022777"/>
    </source>
</evidence>
<gene>
    <name evidence="6" type="ORF">RchiOBHm_Chr5g0073751</name>
</gene>
<evidence type="ECO:0000313" key="6">
    <source>
        <dbReference type="EMBL" id="PRQ34863.1"/>
    </source>
</evidence>
<name>A0A2P6QL10_ROSCH</name>
<proteinExistence type="predicted"/>